<comment type="caution">
    <text evidence="1">The sequence shown here is derived from an EMBL/GenBank/DDBJ whole genome shotgun (WGS) entry which is preliminary data.</text>
</comment>
<gene>
    <name evidence="1" type="ORF">B0H67DRAFT_639740</name>
</gene>
<dbReference type="EMBL" id="JAUKUA010000001">
    <property type="protein sequence ID" value="KAK0731333.1"/>
    <property type="molecule type" value="Genomic_DNA"/>
</dbReference>
<accession>A0AA40BCA8</accession>
<keyword evidence="2" id="KW-1185">Reference proteome</keyword>
<dbReference type="Proteomes" id="UP001172102">
    <property type="component" value="Unassembled WGS sequence"/>
</dbReference>
<evidence type="ECO:0000313" key="2">
    <source>
        <dbReference type="Proteomes" id="UP001172102"/>
    </source>
</evidence>
<organism evidence="1 2">
    <name type="scientific">Lasiosphaeris hirsuta</name>
    <dbReference type="NCBI Taxonomy" id="260670"/>
    <lineage>
        <taxon>Eukaryota</taxon>
        <taxon>Fungi</taxon>
        <taxon>Dikarya</taxon>
        <taxon>Ascomycota</taxon>
        <taxon>Pezizomycotina</taxon>
        <taxon>Sordariomycetes</taxon>
        <taxon>Sordariomycetidae</taxon>
        <taxon>Sordariales</taxon>
        <taxon>Lasiosphaeriaceae</taxon>
        <taxon>Lasiosphaeris</taxon>
    </lineage>
</organism>
<name>A0AA40BCA8_9PEZI</name>
<dbReference type="AlphaFoldDB" id="A0AA40BCA8"/>
<evidence type="ECO:0000313" key="1">
    <source>
        <dbReference type="EMBL" id="KAK0731333.1"/>
    </source>
</evidence>
<reference evidence="1" key="1">
    <citation type="submission" date="2023-06" db="EMBL/GenBank/DDBJ databases">
        <title>Genome-scale phylogeny and comparative genomics of the fungal order Sordariales.</title>
        <authorList>
            <consortium name="Lawrence Berkeley National Laboratory"/>
            <person name="Hensen N."/>
            <person name="Bonometti L."/>
            <person name="Westerberg I."/>
            <person name="Brannstrom I.O."/>
            <person name="Guillou S."/>
            <person name="Cros-Aarteil S."/>
            <person name="Calhoun S."/>
            <person name="Haridas S."/>
            <person name="Kuo A."/>
            <person name="Mondo S."/>
            <person name="Pangilinan J."/>
            <person name="Riley R."/>
            <person name="Labutti K."/>
            <person name="Andreopoulos B."/>
            <person name="Lipzen A."/>
            <person name="Chen C."/>
            <person name="Yanf M."/>
            <person name="Daum C."/>
            <person name="Ng V."/>
            <person name="Clum A."/>
            <person name="Steindorff A."/>
            <person name="Ohm R."/>
            <person name="Martin F."/>
            <person name="Silar P."/>
            <person name="Natvig D."/>
            <person name="Lalanne C."/>
            <person name="Gautier V."/>
            <person name="Ament-Velasquez S.L."/>
            <person name="Kruys A."/>
            <person name="Hutchinson M.I."/>
            <person name="Powell A.J."/>
            <person name="Barry K."/>
            <person name="Miller A.N."/>
            <person name="Grigoriev I.V."/>
            <person name="Debuchy R."/>
            <person name="Gladieux P."/>
            <person name="Thoren M.H."/>
            <person name="Johannesson H."/>
        </authorList>
    </citation>
    <scope>NUCLEOTIDE SEQUENCE</scope>
    <source>
        <strain evidence="1">SMH4607-1</strain>
    </source>
</reference>
<proteinExistence type="predicted"/>
<sequence length="76" mass="8856">MVAVWFYENPDGNDRGPTLFATAITSLYAECLRVARFPAAWKIAEVVPIPKVGRSRATKWHWWDGAPEDYKFWEIR</sequence>
<protein>
    <submittedName>
        <fullName evidence="1">Uncharacterized protein</fullName>
    </submittedName>
</protein>